<evidence type="ECO:0000313" key="4">
    <source>
        <dbReference type="Proteomes" id="UP000237347"/>
    </source>
</evidence>
<dbReference type="PANTHER" id="PTHR47210">
    <property type="entry name" value="MEDIATOR OF RNA POLYMERASE II TRANSCRIPTION SUBUNIT 26C-RELATED"/>
    <property type="match status" value="1"/>
</dbReference>
<dbReference type="AlphaFoldDB" id="A0AAW0K7B0"/>
<dbReference type="InterPro" id="IPR044790">
    <property type="entry name" value="MD26C-like"/>
</dbReference>
<feature type="compositionally biased region" description="Polar residues" evidence="1">
    <location>
        <begin position="99"/>
        <end position="109"/>
    </location>
</feature>
<proteinExistence type="predicted"/>
<protein>
    <submittedName>
        <fullName evidence="3">Mediator of rna polymerase ii transcription subunit 26c</fullName>
    </submittedName>
</protein>
<accession>A0AAW0K7B0</accession>
<evidence type="ECO:0000313" key="3">
    <source>
        <dbReference type="EMBL" id="KAK7834808.1"/>
    </source>
</evidence>
<evidence type="ECO:0000256" key="1">
    <source>
        <dbReference type="SAM" id="MobiDB-lite"/>
    </source>
</evidence>
<keyword evidence="4" id="KW-1185">Reference proteome</keyword>
<reference evidence="3 4" key="1">
    <citation type="journal article" date="2018" name="Sci. Data">
        <title>The draft genome sequence of cork oak.</title>
        <authorList>
            <person name="Ramos A.M."/>
            <person name="Usie A."/>
            <person name="Barbosa P."/>
            <person name="Barros P.M."/>
            <person name="Capote T."/>
            <person name="Chaves I."/>
            <person name="Simoes F."/>
            <person name="Abreu I."/>
            <person name="Carrasquinho I."/>
            <person name="Faro C."/>
            <person name="Guimaraes J.B."/>
            <person name="Mendonca D."/>
            <person name="Nobrega F."/>
            <person name="Rodrigues L."/>
            <person name="Saibo N.J.M."/>
            <person name="Varela M.C."/>
            <person name="Egas C."/>
            <person name="Matos J."/>
            <person name="Miguel C.M."/>
            <person name="Oliveira M.M."/>
            <person name="Ricardo C.P."/>
            <person name="Goncalves S."/>
        </authorList>
    </citation>
    <scope>NUCLEOTIDE SEQUENCE [LARGE SCALE GENOMIC DNA]</scope>
    <source>
        <strain evidence="4">cv. HL8</strain>
    </source>
</reference>
<sequence>MSIGDTPNPIRRNRPKGLFLLPRSSLFSSIRIRVKDLSIVLLNNGDGRTIRLPTMEKSRPSLKTLPDIVDEWVKLNQPREHTSSTLMGNTVPDFAYSPNPHNGSSGSDKNNSESEPKLKVIPWKKAPPPRVAPNYKEAENDSLIFFSASTVIYWIHQFGLMLKLFVFVCFTLVKPKGKERFR</sequence>
<comment type="caution">
    <text evidence="3">The sequence shown here is derived from an EMBL/GenBank/DDBJ whole genome shotgun (WGS) entry which is preliminary data.</text>
</comment>
<organism evidence="3 4">
    <name type="scientific">Quercus suber</name>
    <name type="common">Cork oak</name>
    <dbReference type="NCBI Taxonomy" id="58331"/>
    <lineage>
        <taxon>Eukaryota</taxon>
        <taxon>Viridiplantae</taxon>
        <taxon>Streptophyta</taxon>
        <taxon>Embryophyta</taxon>
        <taxon>Tracheophyta</taxon>
        <taxon>Spermatophyta</taxon>
        <taxon>Magnoliopsida</taxon>
        <taxon>eudicotyledons</taxon>
        <taxon>Gunneridae</taxon>
        <taxon>Pentapetalae</taxon>
        <taxon>rosids</taxon>
        <taxon>fabids</taxon>
        <taxon>Fagales</taxon>
        <taxon>Fagaceae</taxon>
        <taxon>Quercus</taxon>
    </lineage>
</organism>
<dbReference type="Proteomes" id="UP000237347">
    <property type="component" value="Unassembled WGS sequence"/>
</dbReference>
<feature type="region of interest" description="Disordered" evidence="1">
    <location>
        <begin position="81"/>
        <end position="125"/>
    </location>
</feature>
<keyword evidence="2" id="KW-0812">Transmembrane</keyword>
<keyword evidence="2" id="KW-1133">Transmembrane helix</keyword>
<gene>
    <name evidence="3" type="primary">MED26C_1</name>
    <name evidence="3" type="ORF">CFP56_024067</name>
</gene>
<name>A0AAW0K7B0_QUESU</name>
<keyword evidence="2" id="KW-0472">Membrane</keyword>
<feature type="transmembrane region" description="Helical" evidence="2">
    <location>
        <begin position="151"/>
        <end position="173"/>
    </location>
</feature>
<evidence type="ECO:0000256" key="2">
    <source>
        <dbReference type="SAM" id="Phobius"/>
    </source>
</evidence>
<dbReference type="EMBL" id="PKMF04000381">
    <property type="protein sequence ID" value="KAK7834808.1"/>
    <property type="molecule type" value="Genomic_DNA"/>
</dbReference>
<dbReference type="PANTHER" id="PTHR47210:SF1">
    <property type="entry name" value="MEDIATOR OF RNA POLYMERASE II TRANSCRIPTION SUBUNIT 26C-RELATED"/>
    <property type="match status" value="1"/>
</dbReference>